<organism evidence="6 7">
    <name type="scientific">Candidatus Wolfebacteria bacterium GW2011_GWC2_39_22</name>
    <dbReference type="NCBI Taxonomy" id="1619013"/>
    <lineage>
        <taxon>Bacteria</taxon>
        <taxon>Candidatus Wolfeibacteriota</taxon>
    </lineage>
</organism>
<dbReference type="SUPFAM" id="SSF53850">
    <property type="entry name" value="Periplasmic binding protein-like II"/>
    <property type="match status" value="1"/>
</dbReference>
<evidence type="ECO:0000313" key="6">
    <source>
        <dbReference type="EMBL" id="KKR12550.1"/>
    </source>
</evidence>
<evidence type="ECO:0000256" key="4">
    <source>
        <dbReference type="SAM" id="Phobius"/>
    </source>
</evidence>
<reference evidence="6 7" key="1">
    <citation type="journal article" date="2015" name="Nature">
        <title>rRNA introns, odd ribosomes, and small enigmatic genomes across a large radiation of phyla.</title>
        <authorList>
            <person name="Brown C.T."/>
            <person name="Hug L.A."/>
            <person name="Thomas B.C."/>
            <person name="Sharon I."/>
            <person name="Castelle C.J."/>
            <person name="Singh A."/>
            <person name="Wilkins M.J."/>
            <person name="Williams K.H."/>
            <person name="Banfield J.F."/>
        </authorList>
    </citation>
    <scope>NUCLEOTIDE SEQUENCE [LARGE SCALE GENOMIC DNA]</scope>
</reference>
<dbReference type="GO" id="GO:0042597">
    <property type="term" value="C:periplasmic space"/>
    <property type="evidence" value="ECO:0007669"/>
    <property type="project" value="UniProtKB-ARBA"/>
</dbReference>
<evidence type="ECO:0000313" key="7">
    <source>
        <dbReference type="Proteomes" id="UP000034665"/>
    </source>
</evidence>
<dbReference type="Gene3D" id="3.40.190.10">
    <property type="entry name" value="Periplasmic binding protein-like II"/>
    <property type="match status" value="1"/>
</dbReference>
<dbReference type="Gene3D" id="3.90.76.10">
    <property type="entry name" value="Dipeptide-binding Protein, Domain 1"/>
    <property type="match status" value="1"/>
</dbReference>
<dbReference type="GO" id="GO:0015833">
    <property type="term" value="P:peptide transport"/>
    <property type="evidence" value="ECO:0007669"/>
    <property type="project" value="TreeGrafter"/>
</dbReference>
<dbReference type="GO" id="GO:1904680">
    <property type="term" value="F:peptide transmembrane transporter activity"/>
    <property type="evidence" value="ECO:0007669"/>
    <property type="project" value="TreeGrafter"/>
</dbReference>
<keyword evidence="4" id="KW-0472">Membrane</keyword>
<feature type="domain" description="Solute-binding protein family 5" evidence="5">
    <location>
        <begin position="88"/>
        <end position="446"/>
    </location>
</feature>
<dbReference type="Pfam" id="PF00496">
    <property type="entry name" value="SBP_bac_5"/>
    <property type="match status" value="1"/>
</dbReference>
<dbReference type="InterPro" id="IPR030678">
    <property type="entry name" value="Peptide/Ni-bd"/>
</dbReference>
<dbReference type="EMBL" id="LBWR01000001">
    <property type="protein sequence ID" value="KKR12550.1"/>
    <property type="molecule type" value="Genomic_DNA"/>
</dbReference>
<keyword evidence="4" id="KW-0812">Transmembrane</keyword>
<dbReference type="STRING" id="1619013.UT41_C0001G0094"/>
<evidence type="ECO:0000256" key="3">
    <source>
        <dbReference type="ARBA" id="ARBA00022729"/>
    </source>
</evidence>
<keyword evidence="4" id="KW-1133">Transmembrane helix</keyword>
<name>A0A0G0QQ73_9BACT</name>
<dbReference type="InterPro" id="IPR039424">
    <property type="entry name" value="SBP_5"/>
</dbReference>
<keyword evidence="2" id="KW-0813">Transport</keyword>
<comment type="caution">
    <text evidence="6">The sequence shown here is derived from an EMBL/GenBank/DDBJ whole genome shotgun (WGS) entry which is preliminary data.</text>
</comment>
<accession>A0A0G0QQ73</accession>
<proteinExistence type="inferred from homology"/>
<evidence type="ECO:0000256" key="2">
    <source>
        <dbReference type="ARBA" id="ARBA00022448"/>
    </source>
</evidence>
<gene>
    <name evidence="6" type="ORF">UT41_C0001G0094</name>
</gene>
<keyword evidence="3" id="KW-0732">Signal</keyword>
<dbReference type="PANTHER" id="PTHR30290:SF9">
    <property type="entry name" value="OLIGOPEPTIDE-BINDING PROTEIN APPA"/>
    <property type="match status" value="1"/>
</dbReference>
<dbReference type="Proteomes" id="UP000034665">
    <property type="component" value="Unassembled WGS sequence"/>
</dbReference>
<evidence type="ECO:0000256" key="1">
    <source>
        <dbReference type="ARBA" id="ARBA00005695"/>
    </source>
</evidence>
<evidence type="ECO:0000259" key="5">
    <source>
        <dbReference type="Pfam" id="PF00496"/>
    </source>
</evidence>
<dbReference type="GO" id="GO:0043190">
    <property type="term" value="C:ATP-binding cassette (ABC) transporter complex"/>
    <property type="evidence" value="ECO:0007669"/>
    <property type="project" value="InterPro"/>
</dbReference>
<dbReference type="PANTHER" id="PTHR30290">
    <property type="entry name" value="PERIPLASMIC BINDING COMPONENT OF ABC TRANSPORTER"/>
    <property type="match status" value="1"/>
</dbReference>
<feature type="transmembrane region" description="Helical" evidence="4">
    <location>
        <begin position="20"/>
        <end position="39"/>
    </location>
</feature>
<comment type="similarity">
    <text evidence="1">Belongs to the bacterial solute-binding protein 5 family.</text>
</comment>
<protein>
    <submittedName>
        <fullName evidence="6">Extracellular solute-binding protein family 5</fullName>
    </submittedName>
</protein>
<dbReference type="Gene3D" id="3.10.105.10">
    <property type="entry name" value="Dipeptide-binding Protein, Domain 3"/>
    <property type="match status" value="1"/>
</dbReference>
<dbReference type="InterPro" id="IPR000914">
    <property type="entry name" value="SBP_5_dom"/>
</dbReference>
<sequence>MLKAIFNLFTLFSRKERITFIAAFFILVITSLLLLISIIQLNTILSPVAGGEYVEGIVGQPIFINPLFAESNNPDNDLSQLLFANIRAMAETITLADDGKVFDIRIKGDIVWQDNQPITTDDIIFTIQLIQDQAIASPLAPLWKGVQVERISERELKIITPVTYSFFENAVLSLQPVPKHLFASVPTANIRLSDYNREPIGSGPYIFESFEKRRDGFVTQILLKRNERYFGPKAYIDTLMVRFYQNESDAVEALNDGDIDGMAIVEPSVLESISIPHQVRKITMPRYYAVFSNPFANETLRTDSMKKALSLATDNAAITKAIFGDNAVAITSPIPAFTPEVQGIPEYSLERAIAWLEENDWVMTDSGIRERDGKKLEFVLTVYPTPFLQETAKMLEAQWKAAGIGVRIHIASISDFSKTVIKPRDYELLLFGNSYGKNLDPFSFWESSQKLDPGLNLSLYENKDVDKLINYVRTDFNAESRENGLNQLRDIIREDRPAVFLYSPYYLYVSNKSLKGFTAQSLSVPSDRFTAIDTWYIKTVRTFKD</sequence>
<dbReference type="AlphaFoldDB" id="A0A0G0QQ73"/>
<dbReference type="PIRSF" id="PIRSF002741">
    <property type="entry name" value="MppA"/>
    <property type="match status" value="1"/>
</dbReference>